<keyword evidence="2" id="KW-1185">Reference proteome</keyword>
<proteinExistence type="predicted"/>
<protein>
    <submittedName>
        <fullName evidence="1">Uncharacterized protein</fullName>
    </submittedName>
</protein>
<dbReference type="Proteomes" id="UP000282551">
    <property type="component" value="Chromosome"/>
</dbReference>
<evidence type="ECO:0000313" key="1">
    <source>
        <dbReference type="EMBL" id="VEG48444.1"/>
    </source>
</evidence>
<reference evidence="1 2" key="1">
    <citation type="submission" date="2018-12" db="EMBL/GenBank/DDBJ databases">
        <authorList>
            <consortium name="Pathogen Informatics"/>
        </authorList>
    </citation>
    <scope>NUCLEOTIDE SEQUENCE [LARGE SCALE GENOMIC DNA]</scope>
    <source>
        <strain evidence="1 2">NCTC10485</strain>
    </source>
</reference>
<dbReference type="AlphaFoldDB" id="A0A3S4RTF5"/>
<gene>
    <name evidence="1" type="ORF">NCTC10485_02738</name>
</gene>
<sequence length="69" mass="7954">MKIYPQPAELFISEATEQVDEGCERCGVRPLERYRVVDYRGWLRVVKCRSCLHTADAQRIESPVLSGEL</sequence>
<name>A0A3S4RTF5_MYCCI</name>
<dbReference type="RefSeq" id="WP_126334241.1">
    <property type="nucleotide sequence ID" value="NZ_AP022604.1"/>
</dbReference>
<dbReference type="OrthoDB" id="9011083at2"/>
<dbReference type="EMBL" id="LR134355">
    <property type="protein sequence ID" value="VEG48444.1"/>
    <property type="molecule type" value="Genomic_DNA"/>
</dbReference>
<evidence type="ECO:0000313" key="2">
    <source>
        <dbReference type="Proteomes" id="UP000282551"/>
    </source>
</evidence>
<accession>A0A3S4RTF5</accession>
<organism evidence="1 2">
    <name type="scientific">Mycolicibacterium chitae</name>
    <name type="common">Mycobacterium chitae</name>
    <dbReference type="NCBI Taxonomy" id="1792"/>
    <lineage>
        <taxon>Bacteria</taxon>
        <taxon>Bacillati</taxon>
        <taxon>Actinomycetota</taxon>
        <taxon>Actinomycetes</taxon>
        <taxon>Mycobacteriales</taxon>
        <taxon>Mycobacteriaceae</taxon>
        <taxon>Mycolicibacterium</taxon>
    </lineage>
</organism>